<protein>
    <recommendedName>
        <fullName evidence="1">Glycosyltransferase 2-like domain-containing protein</fullName>
    </recommendedName>
</protein>
<dbReference type="InterPro" id="IPR029044">
    <property type="entry name" value="Nucleotide-diphossugar_trans"/>
</dbReference>
<name>A0A383D640_9ZZZZ</name>
<dbReference type="Gene3D" id="3.90.550.10">
    <property type="entry name" value="Spore Coat Polysaccharide Biosynthesis Protein SpsA, Chain A"/>
    <property type="match status" value="1"/>
</dbReference>
<dbReference type="EMBL" id="UINC01214483">
    <property type="protein sequence ID" value="SVE39733.1"/>
    <property type="molecule type" value="Genomic_DNA"/>
</dbReference>
<evidence type="ECO:0000259" key="1">
    <source>
        <dbReference type="Pfam" id="PF00535"/>
    </source>
</evidence>
<dbReference type="SUPFAM" id="SSF53448">
    <property type="entry name" value="Nucleotide-diphospho-sugar transferases"/>
    <property type="match status" value="1"/>
</dbReference>
<evidence type="ECO:0000313" key="2">
    <source>
        <dbReference type="EMBL" id="SVE39733.1"/>
    </source>
</evidence>
<feature type="domain" description="Glycosyltransferase 2-like" evidence="1">
    <location>
        <begin position="10"/>
        <end position="169"/>
    </location>
</feature>
<dbReference type="PANTHER" id="PTHR22916:SF3">
    <property type="entry name" value="UDP-GLCNAC:BETAGAL BETA-1,3-N-ACETYLGLUCOSAMINYLTRANSFERASE-LIKE PROTEIN 1"/>
    <property type="match status" value="1"/>
</dbReference>
<proteinExistence type="predicted"/>
<dbReference type="AlphaFoldDB" id="A0A383D640"/>
<reference evidence="2" key="1">
    <citation type="submission" date="2018-05" db="EMBL/GenBank/DDBJ databases">
        <authorList>
            <person name="Lanie J.A."/>
            <person name="Ng W.-L."/>
            <person name="Kazmierczak K.M."/>
            <person name="Andrzejewski T.M."/>
            <person name="Davidsen T.M."/>
            <person name="Wayne K.J."/>
            <person name="Tettelin H."/>
            <person name="Glass J.I."/>
            <person name="Rusch D."/>
            <person name="Podicherti R."/>
            <person name="Tsui H.-C.T."/>
            <person name="Winkler M.E."/>
        </authorList>
    </citation>
    <scope>NUCLEOTIDE SEQUENCE</scope>
</reference>
<sequence length="194" mass="22790">MAAPKEPLVSVIMNCFNGEEFLREAIDSVYAQTYRNWEIIFWDNASTDRSAEIAQSYDEKLIYYRSKKTEILGEARANATKEAKGKYIAFLDSDDIWLEDKLEKQISMFHESQDQVGFVYCRTKVFFDDETKEEYVYKASEMLPEGYIFTELAKQNFVVFSSAMVDRDKFYLCGGFPKHFLNSLDYYVFLRLAR</sequence>
<gene>
    <name evidence="2" type="ORF">METZ01_LOCUS492587</name>
</gene>
<dbReference type="Pfam" id="PF00535">
    <property type="entry name" value="Glycos_transf_2"/>
    <property type="match status" value="1"/>
</dbReference>
<dbReference type="InterPro" id="IPR001173">
    <property type="entry name" value="Glyco_trans_2-like"/>
</dbReference>
<feature type="non-terminal residue" evidence="2">
    <location>
        <position position="194"/>
    </location>
</feature>
<accession>A0A383D640</accession>
<dbReference type="PANTHER" id="PTHR22916">
    <property type="entry name" value="GLYCOSYLTRANSFERASE"/>
    <property type="match status" value="1"/>
</dbReference>
<organism evidence="2">
    <name type="scientific">marine metagenome</name>
    <dbReference type="NCBI Taxonomy" id="408172"/>
    <lineage>
        <taxon>unclassified sequences</taxon>
        <taxon>metagenomes</taxon>
        <taxon>ecological metagenomes</taxon>
    </lineage>
</organism>
<dbReference type="GO" id="GO:0016758">
    <property type="term" value="F:hexosyltransferase activity"/>
    <property type="evidence" value="ECO:0007669"/>
    <property type="project" value="UniProtKB-ARBA"/>
</dbReference>